<gene>
    <name evidence="1" type="ORF">GTP46_05970</name>
</gene>
<organism evidence="1 2">
    <name type="scientific">Duganella flavida</name>
    <dbReference type="NCBI Taxonomy" id="2692175"/>
    <lineage>
        <taxon>Bacteria</taxon>
        <taxon>Pseudomonadati</taxon>
        <taxon>Pseudomonadota</taxon>
        <taxon>Betaproteobacteria</taxon>
        <taxon>Burkholderiales</taxon>
        <taxon>Oxalobacteraceae</taxon>
        <taxon>Telluria group</taxon>
        <taxon>Duganella</taxon>
    </lineage>
</organism>
<comment type="caution">
    <text evidence="1">The sequence shown here is derived from an EMBL/GenBank/DDBJ whole genome shotgun (WGS) entry which is preliminary data.</text>
</comment>
<sequence length="69" mass="7667">MFKVPFARASEQYGIFRLALQNIASASTFSRQNLAQRLEALLEEIALTDEFGIDAFGVGKHTARTTLMC</sequence>
<reference evidence="1 2" key="1">
    <citation type="submission" date="2019-12" db="EMBL/GenBank/DDBJ databases">
        <title>Novel species isolated from a subtropical stream in China.</title>
        <authorList>
            <person name="Lu H."/>
        </authorList>
    </citation>
    <scope>NUCLEOTIDE SEQUENCE [LARGE SCALE GENOMIC DNA]</scope>
    <source>
        <strain evidence="1 2">FT135W</strain>
    </source>
</reference>
<keyword evidence="2" id="KW-1185">Reference proteome</keyword>
<dbReference type="RefSeq" id="WP_161005698.1">
    <property type="nucleotide sequence ID" value="NZ_WWCN01000003.1"/>
</dbReference>
<protein>
    <submittedName>
        <fullName evidence="1">Uncharacterized protein</fullName>
    </submittedName>
</protein>
<evidence type="ECO:0000313" key="1">
    <source>
        <dbReference type="EMBL" id="MYM22186.1"/>
    </source>
</evidence>
<dbReference type="EMBL" id="WWCN01000003">
    <property type="protein sequence ID" value="MYM22186.1"/>
    <property type="molecule type" value="Genomic_DNA"/>
</dbReference>
<accession>A0A6L8K400</accession>
<evidence type="ECO:0000313" key="2">
    <source>
        <dbReference type="Proteomes" id="UP000479335"/>
    </source>
</evidence>
<proteinExistence type="predicted"/>
<dbReference type="AlphaFoldDB" id="A0A6L8K400"/>
<dbReference type="Proteomes" id="UP000479335">
    <property type="component" value="Unassembled WGS sequence"/>
</dbReference>
<name>A0A6L8K400_9BURK</name>